<sequence length="374" mass="42648">MKHSSFLLHLDIIWLYYSKLLQVFSFDVNKKVLKTICNSVFEKPVKFLFVLFRIKKKVLNVCLSIFIGGIFECVESGPTGAMGAEELAFRFAVNTINRNRTLLPNTTLTYDTQKINLYDSFEASKKACDQLSLGVAAIFGPSHSSSANAVQSICNALGVPHIQTRWKHQVSDNKDSFYVSLYPDFSSLSRAILDLVQFFKWKTVTVVYDDSTGLIRLQELIKAPSRYNLRLKIRQLPSDTKDAKPLLKEMKRGKEFHVIFDCSHEMAAGILKQGLAMGMMTEYYHYIFTTLDLFALDVEPYRYSGVNMTGFRILNTENTQVVSIIEKWSMERLQAPPKPDSGLLDGFMTTHSYKGFLNQSISQPINVFLYPQKQ</sequence>
<evidence type="ECO:0000256" key="3">
    <source>
        <dbReference type="ARBA" id="ARBA00022989"/>
    </source>
</evidence>
<dbReference type="FunFam" id="3.40.50.2300:FF:000010">
    <property type="entry name" value="Glutamate ionotropic receptor kainate type subunit 1"/>
    <property type="match status" value="1"/>
</dbReference>
<dbReference type="InterPro" id="IPR050726">
    <property type="entry name" value="mGluR"/>
</dbReference>
<dbReference type="Proteomes" id="UP000694559">
    <property type="component" value="Unplaced"/>
</dbReference>
<gene>
    <name evidence="7" type="primary">GRIK2</name>
</gene>
<dbReference type="Ensembl" id="ENSNNAT00000003683.1">
    <property type="protein sequence ID" value="ENSNNAP00000003511.1"/>
    <property type="gene ID" value="ENSNNAG00000002042.1"/>
</dbReference>
<evidence type="ECO:0000256" key="4">
    <source>
        <dbReference type="ARBA" id="ARBA00023136"/>
    </source>
</evidence>
<keyword evidence="3" id="KW-1133">Transmembrane helix</keyword>
<proteinExistence type="predicted"/>
<keyword evidence="8" id="KW-1185">Reference proteome</keyword>
<reference evidence="7" key="2">
    <citation type="submission" date="2025-09" db="UniProtKB">
        <authorList>
            <consortium name="Ensembl"/>
        </authorList>
    </citation>
    <scope>IDENTIFICATION</scope>
</reference>
<keyword evidence="5" id="KW-0325">Glycoprotein</keyword>
<dbReference type="PANTHER" id="PTHR24060">
    <property type="entry name" value="METABOTROPIC GLUTAMATE RECEPTOR"/>
    <property type="match status" value="1"/>
</dbReference>
<dbReference type="GO" id="GO:0016020">
    <property type="term" value="C:membrane"/>
    <property type="evidence" value="ECO:0007669"/>
    <property type="project" value="UniProtKB-SubCell"/>
</dbReference>
<dbReference type="InterPro" id="IPR028082">
    <property type="entry name" value="Peripla_BP_I"/>
</dbReference>
<evidence type="ECO:0000256" key="5">
    <source>
        <dbReference type="ARBA" id="ARBA00023180"/>
    </source>
</evidence>
<evidence type="ECO:0000313" key="7">
    <source>
        <dbReference type="Ensembl" id="ENSNNAP00000003511.1"/>
    </source>
</evidence>
<dbReference type="AlphaFoldDB" id="A0A8C6VCH4"/>
<reference evidence="7" key="1">
    <citation type="submission" date="2025-08" db="UniProtKB">
        <authorList>
            <consortium name="Ensembl"/>
        </authorList>
    </citation>
    <scope>IDENTIFICATION</scope>
</reference>
<keyword evidence="4" id="KW-0472">Membrane</keyword>
<dbReference type="Pfam" id="PF01094">
    <property type="entry name" value="ANF_receptor"/>
    <property type="match status" value="1"/>
</dbReference>
<dbReference type="CDD" id="cd06382">
    <property type="entry name" value="PBP1_iGluR_Kainate"/>
    <property type="match status" value="1"/>
</dbReference>
<dbReference type="SUPFAM" id="SSF53822">
    <property type="entry name" value="Periplasmic binding protein-like I"/>
    <property type="match status" value="1"/>
</dbReference>
<comment type="subcellular location">
    <subcellularLocation>
        <location evidence="1">Membrane</location>
    </subcellularLocation>
</comment>
<evidence type="ECO:0000313" key="8">
    <source>
        <dbReference type="Proteomes" id="UP000694559"/>
    </source>
</evidence>
<keyword evidence="2" id="KW-0812">Transmembrane</keyword>
<evidence type="ECO:0000256" key="1">
    <source>
        <dbReference type="ARBA" id="ARBA00004370"/>
    </source>
</evidence>
<protein>
    <submittedName>
        <fullName evidence="7">Glutamate ionotropic receptor kainate type subunit 2</fullName>
    </submittedName>
</protein>
<evidence type="ECO:0000259" key="6">
    <source>
        <dbReference type="Pfam" id="PF01094"/>
    </source>
</evidence>
<dbReference type="GeneTree" id="ENSGT00940000155610"/>
<organism evidence="7 8">
    <name type="scientific">Naja naja</name>
    <name type="common">Indian cobra</name>
    <dbReference type="NCBI Taxonomy" id="35670"/>
    <lineage>
        <taxon>Eukaryota</taxon>
        <taxon>Metazoa</taxon>
        <taxon>Chordata</taxon>
        <taxon>Craniata</taxon>
        <taxon>Vertebrata</taxon>
        <taxon>Euteleostomi</taxon>
        <taxon>Lepidosauria</taxon>
        <taxon>Squamata</taxon>
        <taxon>Bifurcata</taxon>
        <taxon>Unidentata</taxon>
        <taxon>Episquamata</taxon>
        <taxon>Toxicofera</taxon>
        <taxon>Serpentes</taxon>
        <taxon>Colubroidea</taxon>
        <taxon>Elapidae</taxon>
        <taxon>Elapinae</taxon>
        <taxon>Naja</taxon>
    </lineage>
</organism>
<feature type="domain" description="Receptor ligand binding region" evidence="6">
    <location>
        <begin position="85"/>
        <end position="353"/>
    </location>
</feature>
<evidence type="ECO:0000256" key="2">
    <source>
        <dbReference type="ARBA" id="ARBA00022692"/>
    </source>
</evidence>
<dbReference type="OrthoDB" id="5984008at2759"/>
<accession>A0A8C6VCH4</accession>
<dbReference type="InterPro" id="IPR001828">
    <property type="entry name" value="ANF_lig-bd_rcpt"/>
</dbReference>
<name>A0A8C6VCH4_NAJNA</name>
<dbReference type="Gene3D" id="3.40.50.2300">
    <property type="match status" value="2"/>
</dbReference>